<evidence type="ECO:0000256" key="1">
    <source>
        <dbReference type="SAM" id="Phobius"/>
    </source>
</evidence>
<feature type="domain" description="Acyltransferase 3" evidence="2">
    <location>
        <begin position="26"/>
        <end position="345"/>
    </location>
</feature>
<keyword evidence="1" id="KW-0812">Transmembrane</keyword>
<feature type="transmembrane region" description="Helical" evidence="1">
    <location>
        <begin position="262"/>
        <end position="282"/>
    </location>
</feature>
<dbReference type="GO" id="GO:0016020">
    <property type="term" value="C:membrane"/>
    <property type="evidence" value="ECO:0007669"/>
    <property type="project" value="TreeGrafter"/>
</dbReference>
<feature type="transmembrane region" description="Helical" evidence="1">
    <location>
        <begin position="326"/>
        <end position="348"/>
    </location>
</feature>
<evidence type="ECO:0000313" key="4">
    <source>
        <dbReference type="Proteomes" id="UP000320876"/>
    </source>
</evidence>
<accession>A0A542CSX4</accession>
<comment type="caution">
    <text evidence="3">The sequence shown here is derived from an EMBL/GenBank/DDBJ whole genome shotgun (WGS) entry which is preliminary data.</text>
</comment>
<dbReference type="PANTHER" id="PTHR23028">
    <property type="entry name" value="ACETYLTRANSFERASE"/>
    <property type="match status" value="1"/>
</dbReference>
<dbReference type="Proteomes" id="UP000320876">
    <property type="component" value="Unassembled WGS sequence"/>
</dbReference>
<evidence type="ECO:0000259" key="2">
    <source>
        <dbReference type="Pfam" id="PF01757"/>
    </source>
</evidence>
<organism evidence="3 4">
    <name type="scientific">Amycolatopsis cihanbeyliensis</name>
    <dbReference type="NCBI Taxonomy" id="1128664"/>
    <lineage>
        <taxon>Bacteria</taxon>
        <taxon>Bacillati</taxon>
        <taxon>Actinomycetota</taxon>
        <taxon>Actinomycetes</taxon>
        <taxon>Pseudonocardiales</taxon>
        <taxon>Pseudonocardiaceae</taxon>
        <taxon>Amycolatopsis</taxon>
    </lineage>
</organism>
<keyword evidence="4" id="KW-1185">Reference proteome</keyword>
<gene>
    <name evidence="3" type="ORF">FB471_6082</name>
</gene>
<keyword evidence="1" id="KW-0472">Membrane</keyword>
<dbReference type="GO" id="GO:0000271">
    <property type="term" value="P:polysaccharide biosynthetic process"/>
    <property type="evidence" value="ECO:0007669"/>
    <property type="project" value="TreeGrafter"/>
</dbReference>
<dbReference type="EMBL" id="VFML01000002">
    <property type="protein sequence ID" value="TQI93936.1"/>
    <property type="molecule type" value="Genomic_DNA"/>
</dbReference>
<dbReference type="AlphaFoldDB" id="A0A542CSX4"/>
<dbReference type="InterPro" id="IPR050879">
    <property type="entry name" value="Acyltransferase_3"/>
</dbReference>
<feature type="transmembrane region" description="Helical" evidence="1">
    <location>
        <begin position="97"/>
        <end position="119"/>
    </location>
</feature>
<feature type="transmembrane region" description="Helical" evidence="1">
    <location>
        <begin position="67"/>
        <end position="85"/>
    </location>
</feature>
<reference evidence="3 4" key="1">
    <citation type="submission" date="2019-06" db="EMBL/GenBank/DDBJ databases">
        <title>Sequencing the genomes of 1000 actinobacteria strains.</title>
        <authorList>
            <person name="Klenk H.-P."/>
        </authorList>
    </citation>
    <scope>NUCLEOTIDE SEQUENCE [LARGE SCALE GENOMIC DNA]</scope>
    <source>
        <strain evidence="3 4">DSM 45679</strain>
    </source>
</reference>
<dbReference type="Pfam" id="PF01757">
    <property type="entry name" value="Acyl_transf_3"/>
    <property type="match status" value="1"/>
</dbReference>
<feature type="transmembrane region" description="Helical" evidence="1">
    <location>
        <begin position="150"/>
        <end position="170"/>
    </location>
</feature>
<protein>
    <submittedName>
        <fullName evidence="3">Peptidoglycan/LPS O-acetylase OafA/YrhL</fullName>
    </submittedName>
</protein>
<dbReference type="GO" id="GO:0016747">
    <property type="term" value="F:acyltransferase activity, transferring groups other than amino-acyl groups"/>
    <property type="evidence" value="ECO:0007669"/>
    <property type="project" value="InterPro"/>
</dbReference>
<name>A0A542CSX4_AMYCI</name>
<feature type="transmembrane region" description="Helical" evidence="1">
    <location>
        <begin position="237"/>
        <end position="256"/>
    </location>
</feature>
<feature type="transmembrane region" description="Helical" evidence="1">
    <location>
        <begin position="294"/>
        <end position="320"/>
    </location>
</feature>
<sequence>MAAIPELAAPEVRAENASKVSARYLSWDAIRVLGIGAVLAFHATFLAPVNLSGLDPLPAPLRMDFPFGAAVLIVVSGYFAAMTIGRQTPVRWWVRRIARLLPAFLVAVLAIFAVTRLLAPADYPQPGLGDLIGNLTLMHLWIPEVRYIDLAHWTVPVQVGAFTAIAVLAFRGRLRGKAATGVLWAVLLVPLAVRGLAMAPGDTPPQWLSVVLDGSGLNRSHLVIAGVIIYRWSKGRMSFGQLFAMLCVILVAHAWHPPNGDSVQAFTLGLVLICVAAYRPAWELPWLDRFARPLRWLAGISYGVYLMHYTVGTILALRLAELGLRWWVWVPAFTGCAVLLGWALTAWVERPAYRLLTRRLATPS</sequence>
<feature type="transmembrane region" description="Helical" evidence="1">
    <location>
        <begin position="182"/>
        <end position="201"/>
    </location>
</feature>
<feature type="transmembrane region" description="Helical" evidence="1">
    <location>
        <begin position="207"/>
        <end position="230"/>
    </location>
</feature>
<proteinExistence type="predicted"/>
<evidence type="ECO:0000313" key="3">
    <source>
        <dbReference type="EMBL" id="TQI93936.1"/>
    </source>
</evidence>
<dbReference type="InterPro" id="IPR002656">
    <property type="entry name" value="Acyl_transf_3_dom"/>
</dbReference>
<dbReference type="OrthoDB" id="3660600at2"/>
<dbReference type="PANTHER" id="PTHR23028:SF131">
    <property type="entry name" value="BLR2367 PROTEIN"/>
    <property type="match status" value="1"/>
</dbReference>
<keyword evidence="1" id="KW-1133">Transmembrane helix</keyword>
<feature type="transmembrane region" description="Helical" evidence="1">
    <location>
        <begin position="29"/>
        <end position="47"/>
    </location>
</feature>
<dbReference type="RefSeq" id="WP_142003130.1">
    <property type="nucleotide sequence ID" value="NZ_VFML01000002.1"/>
</dbReference>